<keyword evidence="5" id="KW-1133">Transmembrane helix</keyword>
<feature type="transmembrane region" description="Helical" evidence="5">
    <location>
        <begin position="5"/>
        <end position="25"/>
    </location>
</feature>
<dbReference type="InterPro" id="IPR013766">
    <property type="entry name" value="Thioredoxin_domain"/>
</dbReference>
<comment type="caution">
    <text evidence="7">The sequence shown here is derived from an EMBL/GenBank/DDBJ whole genome shotgun (WGS) entry which is preliminary data.</text>
</comment>
<gene>
    <name evidence="7" type="ORF">EKG37_16200</name>
</gene>
<accession>A0A3S0IA30</accession>
<evidence type="ECO:0000256" key="4">
    <source>
        <dbReference type="PIRSR" id="PIRSR603782-2"/>
    </source>
</evidence>
<keyword evidence="3" id="KW-0479">Metal-binding</keyword>
<dbReference type="EMBL" id="RXNT01000014">
    <property type="protein sequence ID" value="RTR28760.1"/>
    <property type="molecule type" value="Genomic_DNA"/>
</dbReference>
<dbReference type="InterPro" id="IPR003782">
    <property type="entry name" value="SCO1/SenC"/>
</dbReference>
<evidence type="ECO:0000313" key="8">
    <source>
        <dbReference type="Proteomes" id="UP000271374"/>
    </source>
</evidence>
<proteinExistence type="inferred from homology"/>
<evidence type="ECO:0000256" key="3">
    <source>
        <dbReference type="PIRSR" id="PIRSR603782-1"/>
    </source>
</evidence>
<evidence type="ECO:0000259" key="6">
    <source>
        <dbReference type="PROSITE" id="PS51352"/>
    </source>
</evidence>
<feature type="binding site" evidence="3">
    <location>
        <position position="163"/>
    </location>
    <ligand>
        <name>Cu cation</name>
        <dbReference type="ChEBI" id="CHEBI:23378"/>
    </ligand>
</feature>
<evidence type="ECO:0000256" key="1">
    <source>
        <dbReference type="ARBA" id="ARBA00010996"/>
    </source>
</evidence>
<evidence type="ECO:0000256" key="2">
    <source>
        <dbReference type="ARBA" id="ARBA00023008"/>
    </source>
</evidence>
<feature type="binding site" evidence="3">
    <location>
        <position position="65"/>
    </location>
    <ligand>
        <name>Cu cation</name>
        <dbReference type="ChEBI" id="CHEBI:23378"/>
    </ligand>
</feature>
<dbReference type="PROSITE" id="PS51352">
    <property type="entry name" value="THIOREDOXIN_2"/>
    <property type="match status" value="1"/>
</dbReference>
<keyword evidence="8" id="KW-1185">Reference proteome</keyword>
<dbReference type="AlphaFoldDB" id="A0A3S0IA30"/>
<name>A0A3S0IA30_9BACI</name>
<feature type="disulfide bond" description="Redox-active" evidence="4">
    <location>
        <begin position="65"/>
        <end position="69"/>
    </location>
</feature>
<dbReference type="PANTHER" id="PTHR12151">
    <property type="entry name" value="ELECTRON TRANSPORT PROTIN SCO1/SENC FAMILY MEMBER"/>
    <property type="match status" value="1"/>
</dbReference>
<sequence length="200" mass="23323">MKKIYIICGVIVALAIAAGISFFIIRDQTSTIPNTIDLVTVHNEPYKFSESDQKLKVVEFIYTNCPDICPTTTLKMNMLKKDLQKAGVFGDKVQFLTITIDPYRDTPEKLQEYMKNFEIEDDGNWLFLTGDQKNIKEDLKEIEELAGTFQFQYRDPGDGFFVHSTYIYLLDENNQYIKKYPMGEEFDREAMFNKIMKKID</sequence>
<dbReference type="RefSeq" id="WP_126409857.1">
    <property type="nucleotide sequence ID" value="NZ_RXNT01000014.1"/>
</dbReference>
<dbReference type="InterPro" id="IPR036249">
    <property type="entry name" value="Thioredoxin-like_sf"/>
</dbReference>
<evidence type="ECO:0000313" key="7">
    <source>
        <dbReference type="EMBL" id="RTR28760.1"/>
    </source>
</evidence>
<comment type="similarity">
    <text evidence="1">Belongs to the SCO1/2 family.</text>
</comment>
<feature type="domain" description="Thioredoxin" evidence="6">
    <location>
        <begin position="26"/>
        <end position="147"/>
    </location>
</feature>
<dbReference type="CDD" id="cd02968">
    <property type="entry name" value="SCO"/>
    <property type="match status" value="1"/>
</dbReference>
<dbReference type="GO" id="GO:0046872">
    <property type="term" value="F:metal ion binding"/>
    <property type="evidence" value="ECO:0007669"/>
    <property type="project" value="UniProtKB-KW"/>
</dbReference>
<reference evidence="7 8" key="1">
    <citation type="submission" date="2018-12" db="EMBL/GenBank/DDBJ databases">
        <title>Bacillus yapensis draft genome sequence.</title>
        <authorList>
            <person name="Yu L."/>
            <person name="Xu X."/>
            <person name="Tang X."/>
        </authorList>
    </citation>
    <scope>NUCLEOTIDE SEQUENCE [LARGE SCALE GENOMIC DNA]</scope>
    <source>
        <strain evidence="7 8">XXST-01</strain>
    </source>
</reference>
<dbReference type="PANTHER" id="PTHR12151:SF25">
    <property type="entry name" value="LINALOOL DEHYDRATASE_ISOMERASE DOMAIN-CONTAINING PROTEIN"/>
    <property type="match status" value="1"/>
</dbReference>
<protein>
    <submittedName>
        <fullName evidence="7">SCO family protein</fullName>
    </submittedName>
</protein>
<evidence type="ECO:0000256" key="5">
    <source>
        <dbReference type="SAM" id="Phobius"/>
    </source>
</evidence>
<dbReference type="SUPFAM" id="SSF52833">
    <property type="entry name" value="Thioredoxin-like"/>
    <property type="match status" value="1"/>
</dbReference>
<keyword evidence="2 3" id="KW-0186">Copper</keyword>
<organism evidence="7 8">
    <name type="scientific">Bacillus yapensis</name>
    <dbReference type="NCBI Taxonomy" id="2492960"/>
    <lineage>
        <taxon>Bacteria</taxon>
        <taxon>Bacillati</taxon>
        <taxon>Bacillota</taxon>
        <taxon>Bacilli</taxon>
        <taxon>Bacillales</taxon>
        <taxon>Bacillaceae</taxon>
        <taxon>Bacillus</taxon>
    </lineage>
</organism>
<keyword evidence="4" id="KW-1015">Disulfide bond</keyword>
<feature type="binding site" evidence="3">
    <location>
        <position position="69"/>
    </location>
    <ligand>
        <name>Cu cation</name>
        <dbReference type="ChEBI" id="CHEBI:23378"/>
    </ligand>
</feature>
<dbReference type="Proteomes" id="UP000271374">
    <property type="component" value="Unassembled WGS sequence"/>
</dbReference>
<dbReference type="Gene3D" id="3.40.30.10">
    <property type="entry name" value="Glutaredoxin"/>
    <property type="match status" value="1"/>
</dbReference>
<dbReference type="OrthoDB" id="9811998at2"/>
<dbReference type="Pfam" id="PF02630">
    <property type="entry name" value="SCO1-SenC"/>
    <property type="match status" value="1"/>
</dbReference>
<keyword evidence="5" id="KW-0472">Membrane</keyword>
<keyword evidence="5" id="KW-0812">Transmembrane</keyword>